<dbReference type="EMBL" id="CCCS020000002">
    <property type="protein sequence ID" value="CDQ08589.1"/>
    <property type="molecule type" value="Genomic_DNA"/>
</dbReference>
<evidence type="ECO:0000256" key="2">
    <source>
        <dbReference type="HAMAP-Rule" id="MF_00338"/>
    </source>
</evidence>
<reference evidence="3" key="2">
    <citation type="submission" date="2014-07" db="EMBL/GenBank/DDBJ databases">
        <title>Initial genome analysis of the psychrotolerant acidophile Acidithiobacillus ferrivorans CF27: insights into iron and sulfur oxidation pathways and into biofilm formation.</title>
        <authorList>
            <person name="Talla E."/>
            <person name="Hedrich S."/>
            <person name="Mangenot S."/>
            <person name="Ji B."/>
            <person name="Johnson D.B."/>
            <person name="Barbe V."/>
            <person name="Bonnefoy V."/>
        </authorList>
    </citation>
    <scope>NUCLEOTIDE SEQUENCE [LARGE SCALE GENOMIC DNA]</scope>
    <source>
        <strain evidence="3">CF27</strain>
    </source>
</reference>
<accession>A0A060UPV2</accession>
<sequence>MPIQQAHQHRKGSPMLITTSAEISGKQITQTLGTIYGVSVRSRSELGTVMGKIRSLTGGKMAGYEKLVKAARENAVADMQEQAKNNGADAVICFRFDSSSMGAGNEEEFIEVTAYGTAVRLG</sequence>
<dbReference type="InterPro" id="IPR002765">
    <property type="entry name" value="UPF0145_YbjQ-like"/>
</dbReference>
<dbReference type="SUPFAM" id="SSF117782">
    <property type="entry name" value="YbjQ-like"/>
    <property type="match status" value="1"/>
</dbReference>
<protein>
    <recommendedName>
        <fullName evidence="2">UPF0145 protein AFERRI_100024</fullName>
    </recommendedName>
</protein>
<dbReference type="Gene3D" id="3.30.110.70">
    <property type="entry name" value="Hypothetical protein apc22750. Chain B"/>
    <property type="match status" value="1"/>
</dbReference>
<dbReference type="Pfam" id="PF01906">
    <property type="entry name" value="YbjQ_1"/>
    <property type="match status" value="1"/>
</dbReference>
<dbReference type="HAMAP" id="MF_00338">
    <property type="entry name" value="UPF0145"/>
    <property type="match status" value="1"/>
</dbReference>
<dbReference type="AlphaFoldDB" id="A0A060UPV2"/>
<comment type="similarity">
    <text evidence="1 2">Belongs to the UPF0145 family.</text>
</comment>
<proteinExistence type="inferred from homology"/>
<evidence type="ECO:0000256" key="1">
    <source>
        <dbReference type="ARBA" id="ARBA00010751"/>
    </source>
</evidence>
<organism evidence="3">
    <name type="scientific">Acidithiobacillus ferrivorans</name>
    <dbReference type="NCBI Taxonomy" id="160808"/>
    <lineage>
        <taxon>Bacteria</taxon>
        <taxon>Pseudomonadati</taxon>
        <taxon>Pseudomonadota</taxon>
        <taxon>Acidithiobacillia</taxon>
        <taxon>Acidithiobacillales</taxon>
        <taxon>Acidithiobacillaceae</taxon>
        <taxon>Acidithiobacillus</taxon>
    </lineage>
</organism>
<dbReference type="InterPro" id="IPR035439">
    <property type="entry name" value="UPF0145_dom_sf"/>
</dbReference>
<comment type="caution">
    <text evidence="3">The sequence shown here is derived from an EMBL/GenBank/DDBJ whole genome shotgun (WGS) entry which is preliminary data.</text>
</comment>
<name>A0A060UPV2_9PROT</name>
<gene>
    <name evidence="3" type="ORF">AFERRI_100024</name>
</gene>
<evidence type="ECO:0000313" key="3">
    <source>
        <dbReference type="EMBL" id="CDQ08589.1"/>
    </source>
</evidence>
<dbReference type="PANTHER" id="PTHR34068:SF2">
    <property type="entry name" value="UPF0145 PROTEIN SCO3412"/>
    <property type="match status" value="1"/>
</dbReference>
<dbReference type="PANTHER" id="PTHR34068">
    <property type="entry name" value="UPF0145 PROTEIN YBJQ"/>
    <property type="match status" value="1"/>
</dbReference>
<reference evidence="3" key="1">
    <citation type="submission" date="2014-03" db="EMBL/GenBank/DDBJ databases">
        <authorList>
            <person name="Genoscope - CEA"/>
        </authorList>
    </citation>
    <scope>NUCLEOTIDE SEQUENCE [LARGE SCALE GENOMIC DNA]</scope>
    <source>
        <strain evidence="3">CF27</strain>
    </source>
</reference>